<proteinExistence type="inferred from homology"/>
<dbReference type="SUPFAM" id="SSF57783">
    <property type="entry name" value="Zinc beta-ribbon"/>
    <property type="match status" value="1"/>
</dbReference>
<dbReference type="Gene3D" id="3.30.40.10">
    <property type="entry name" value="Zinc/RING finger domain, C3HC4 (zinc finger)"/>
    <property type="match status" value="1"/>
</dbReference>
<dbReference type="PROSITE" id="PS51344">
    <property type="entry name" value="HTH_TFE_IIE"/>
    <property type="match status" value="1"/>
</dbReference>
<evidence type="ECO:0000259" key="5">
    <source>
        <dbReference type="PROSITE" id="PS51344"/>
    </source>
</evidence>
<dbReference type="InterPro" id="IPR024550">
    <property type="entry name" value="TFIIEa/SarR/Rpc3_HTH_dom"/>
</dbReference>
<feature type="region of interest" description="Disordered" evidence="4">
    <location>
        <begin position="368"/>
        <end position="407"/>
    </location>
</feature>
<evidence type="ECO:0000256" key="2">
    <source>
        <dbReference type="ARBA" id="ARBA00023015"/>
    </source>
</evidence>
<reference evidence="6 7" key="1">
    <citation type="submission" date="2018-11" db="EMBL/GenBank/DDBJ databases">
        <title>Genome sequence of Saitozyma podzolica DSM 27192.</title>
        <authorList>
            <person name="Aliyu H."/>
            <person name="Gorte O."/>
            <person name="Ochsenreither K."/>
        </authorList>
    </citation>
    <scope>NUCLEOTIDE SEQUENCE [LARGE SCALE GENOMIC DNA]</scope>
    <source>
        <strain evidence="6 7">DSM 27192</strain>
    </source>
</reference>
<dbReference type="EMBL" id="RSCD01000005">
    <property type="protein sequence ID" value="RSH92625.1"/>
    <property type="molecule type" value="Genomic_DNA"/>
</dbReference>
<organism evidence="6 7">
    <name type="scientific">Saitozyma podzolica</name>
    <dbReference type="NCBI Taxonomy" id="1890683"/>
    <lineage>
        <taxon>Eukaryota</taxon>
        <taxon>Fungi</taxon>
        <taxon>Dikarya</taxon>
        <taxon>Basidiomycota</taxon>
        <taxon>Agaricomycotina</taxon>
        <taxon>Tremellomycetes</taxon>
        <taxon>Tremellales</taxon>
        <taxon>Trimorphomycetaceae</taxon>
        <taxon>Saitozyma</taxon>
    </lineage>
</organism>
<evidence type="ECO:0000313" key="7">
    <source>
        <dbReference type="Proteomes" id="UP000279259"/>
    </source>
</evidence>
<feature type="compositionally biased region" description="Acidic residues" evidence="4">
    <location>
        <begin position="383"/>
        <end position="395"/>
    </location>
</feature>
<dbReference type="AlphaFoldDB" id="A0A427YNH4"/>
<comment type="similarity">
    <text evidence="1">Belongs to the TFIIE alpha subunit family.</text>
</comment>
<dbReference type="PANTHER" id="PTHR13097">
    <property type="entry name" value="TRANSCRIPTION INITIATION FACTOR IIE, ALPHA SUBUNIT"/>
    <property type="match status" value="1"/>
</dbReference>
<feature type="compositionally biased region" description="Gly residues" evidence="4">
    <location>
        <begin position="371"/>
        <end position="380"/>
    </location>
</feature>
<gene>
    <name evidence="6" type="ORF">EHS25_008070</name>
</gene>
<keyword evidence="3" id="KW-0804">Transcription</keyword>
<dbReference type="InterPro" id="IPR036390">
    <property type="entry name" value="WH_DNA-bd_sf"/>
</dbReference>
<dbReference type="Proteomes" id="UP000279259">
    <property type="component" value="Unassembled WGS sequence"/>
</dbReference>
<dbReference type="InterPro" id="IPR017919">
    <property type="entry name" value="TFIIE/TFIIEa_HTH"/>
</dbReference>
<evidence type="ECO:0000256" key="1">
    <source>
        <dbReference type="ARBA" id="ARBA00008947"/>
    </source>
</evidence>
<accession>A0A427YNH4</accession>
<dbReference type="GO" id="GO:0005673">
    <property type="term" value="C:transcription factor TFIIE complex"/>
    <property type="evidence" value="ECO:0007669"/>
    <property type="project" value="TreeGrafter"/>
</dbReference>
<dbReference type="SMART" id="SM00531">
    <property type="entry name" value="TFIIE"/>
    <property type="match status" value="1"/>
</dbReference>
<dbReference type="InterPro" id="IPR013083">
    <property type="entry name" value="Znf_RING/FYVE/PHD"/>
</dbReference>
<evidence type="ECO:0000256" key="3">
    <source>
        <dbReference type="ARBA" id="ARBA00023163"/>
    </source>
</evidence>
<dbReference type="OrthoDB" id="361102at2759"/>
<dbReference type="InterPro" id="IPR002853">
    <property type="entry name" value="TFIIE_asu"/>
</dbReference>
<evidence type="ECO:0000256" key="4">
    <source>
        <dbReference type="SAM" id="MobiDB-lite"/>
    </source>
</evidence>
<comment type="caution">
    <text evidence="6">The sequence shown here is derived from an EMBL/GenBank/DDBJ whole genome shotgun (WGS) entry which is preliminary data.</text>
</comment>
<dbReference type="InterPro" id="IPR039997">
    <property type="entry name" value="TFE"/>
</dbReference>
<name>A0A427YNH4_9TREE</name>
<feature type="domain" description="HTH TFE/IIEalpha-type" evidence="5">
    <location>
        <begin position="14"/>
        <end position="112"/>
    </location>
</feature>
<sequence length="447" mass="49306">MSTQLSEDQVTRLCQDLIYQVSYAFYDTPYILLLKLIVHLGVVRETKLAEMVGLTGPDVRKYLGMLHVHRLVKRHLNKEKQPIPEYLLRAGDTEKTRVRDVIYWYMDYREFANVVKYRIAMMRKSIQAKISAEVGQRGYICPLDGSTYAALDLASLFDPVTNAFRCESCGTELLEADLGENDGQDSMQRFNLATQPIRDALKAVEGVTLPSVNILAWIAMNVRTEIKDVGGEDEEGKKGFTVVLGGEGEREIIERERLAEQQRVQNALPIWHTHSTVTGSATSLGLEDARKANKLAEEARRRATAGHIIDDGDDALAAHYADLDAPPPVIKPEPGLDQVQAHELEDEDESMVVKVEPGVDGVRQGFAVNGNGNGGVGNGNGLPEDEEAEEDEGELETAGTTPAAEKASGVMVMVAGIPKPLDDITEEDQELMTTDEYQAYYEAVLEA</sequence>
<evidence type="ECO:0000313" key="6">
    <source>
        <dbReference type="EMBL" id="RSH92625.1"/>
    </source>
</evidence>
<protein>
    <recommendedName>
        <fullName evidence="5">HTH TFE/IIEalpha-type domain-containing protein</fullName>
    </recommendedName>
</protein>
<dbReference type="STRING" id="1890683.A0A427YNH4"/>
<dbReference type="SUPFAM" id="SSF46785">
    <property type="entry name" value="Winged helix' DNA-binding domain"/>
    <property type="match status" value="1"/>
</dbReference>
<dbReference type="Pfam" id="PF02002">
    <property type="entry name" value="TFIIE_alpha"/>
    <property type="match status" value="1"/>
</dbReference>
<keyword evidence="7" id="KW-1185">Reference proteome</keyword>
<dbReference type="PANTHER" id="PTHR13097:SF7">
    <property type="entry name" value="GENERAL TRANSCRIPTION FACTOR IIE SUBUNIT 1"/>
    <property type="match status" value="1"/>
</dbReference>
<dbReference type="GO" id="GO:0006367">
    <property type="term" value="P:transcription initiation at RNA polymerase II promoter"/>
    <property type="evidence" value="ECO:0007669"/>
    <property type="project" value="InterPro"/>
</dbReference>
<keyword evidence="2" id="KW-0805">Transcription regulation</keyword>